<comment type="caution">
    <text evidence="3">The sequence shown here is derived from an EMBL/GenBank/DDBJ whole genome shotgun (WGS) entry which is preliminary data.</text>
</comment>
<dbReference type="PANTHER" id="PTHR46268">
    <property type="entry name" value="STRESS RESPONSE PROTEIN NHAX"/>
    <property type="match status" value="1"/>
</dbReference>
<evidence type="ECO:0000313" key="4">
    <source>
        <dbReference type="Proteomes" id="UP001165368"/>
    </source>
</evidence>
<evidence type="ECO:0000259" key="2">
    <source>
        <dbReference type="Pfam" id="PF00582"/>
    </source>
</evidence>
<comment type="similarity">
    <text evidence="1">Belongs to the universal stress protein A family.</text>
</comment>
<gene>
    <name evidence="3" type="ORF">LVY72_19730</name>
</gene>
<dbReference type="Proteomes" id="UP001165368">
    <property type="component" value="Unassembled WGS sequence"/>
</dbReference>
<name>A0ABS9LBR3_9MICC</name>
<dbReference type="CDD" id="cd00293">
    <property type="entry name" value="USP-like"/>
    <property type="match status" value="1"/>
</dbReference>
<protein>
    <submittedName>
        <fullName evidence="3">Universal stress protein</fullName>
    </submittedName>
</protein>
<dbReference type="PANTHER" id="PTHR46268:SF6">
    <property type="entry name" value="UNIVERSAL STRESS PROTEIN UP12"/>
    <property type="match status" value="1"/>
</dbReference>
<organism evidence="3 4">
    <name type="scientific">Arthrobacter hankyongi</name>
    <dbReference type="NCBI Taxonomy" id="2904801"/>
    <lineage>
        <taxon>Bacteria</taxon>
        <taxon>Bacillati</taxon>
        <taxon>Actinomycetota</taxon>
        <taxon>Actinomycetes</taxon>
        <taxon>Micrococcales</taxon>
        <taxon>Micrococcaceae</taxon>
        <taxon>Arthrobacter</taxon>
    </lineage>
</organism>
<dbReference type="EMBL" id="JAKLTQ010000020">
    <property type="protein sequence ID" value="MCG2624121.1"/>
    <property type="molecule type" value="Genomic_DNA"/>
</dbReference>
<dbReference type="Pfam" id="PF00582">
    <property type="entry name" value="Usp"/>
    <property type="match status" value="1"/>
</dbReference>
<keyword evidence="4" id="KW-1185">Reference proteome</keyword>
<dbReference type="RefSeq" id="WP_237825618.1">
    <property type="nucleotide sequence ID" value="NZ_JAKLTQ010000020.1"/>
</dbReference>
<sequence>MDKPDAPRPSMGPVLVGVIPGQRAAVVRRAAELAAGLGTDLACVHVDPSIYEQVLPDGSMVLLPIDPDGDYSYVERTAQQIRANLSEALSGRGVVWSFRTLTGEPARALSEAADSISASMIVVGTREPGIAHALEEIIVGSVAVHLAHHQHRPVVVVPIDPRPFNEHR</sequence>
<dbReference type="SUPFAM" id="SSF52402">
    <property type="entry name" value="Adenine nucleotide alpha hydrolases-like"/>
    <property type="match status" value="1"/>
</dbReference>
<dbReference type="InterPro" id="IPR006016">
    <property type="entry name" value="UspA"/>
</dbReference>
<dbReference type="Gene3D" id="3.40.50.12370">
    <property type="match status" value="1"/>
</dbReference>
<accession>A0ABS9LBR3</accession>
<evidence type="ECO:0000313" key="3">
    <source>
        <dbReference type="EMBL" id="MCG2624121.1"/>
    </source>
</evidence>
<feature type="domain" description="UspA" evidence="2">
    <location>
        <begin position="13"/>
        <end position="158"/>
    </location>
</feature>
<reference evidence="3" key="1">
    <citation type="submission" date="2022-01" db="EMBL/GenBank/DDBJ databases">
        <authorList>
            <person name="Jo J.-H."/>
            <person name="Im W.-T."/>
        </authorList>
    </citation>
    <scope>NUCLEOTIDE SEQUENCE</scope>
    <source>
        <strain evidence="3">I2-34</strain>
    </source>
</reference>
<evidence type="ECO:0000256" key="1">
    <source>
        <dbReference type="ARBA" id="ARBA00008791"/>
    </source>
</evidence>
<proteinExistence type="inferred from homology"/>